<dbReference type="InterPro" id="IPR003594">
    <property type="entry name" value="HATPase_dom"/>
</dbReference>
<dbReference type="CDD" id="cd00075">
    <property type="entry name" value="HATPase"/>
    <property type="match status" value="1"/>
</dbReference>
<proteinExistence type="predicted"/>
<feature type="modified residue" description="4-aspartylphosphate" evidence="2">
    <location>
        <position position="352"/>
    </location>
</feature>
<reference evidence="5 6" key="1">
    <citation type="submission" date="2017-07" db="EMBL/GenBank/DDBJ databases">
        <title>Leptospira spp. isolated from tropical soils.</title>
        <authorList>
            <person name="Thibeaux R."/>
            <person name="Iraola G."/>
            <person name="Ferres I."/>
            <person name="Bierque E."/>
            <person name="Girault D."/>
            <person name="Soupe-Gilbert M.-E."/>
            <person name="Picardeau M."/>
            <person name="Goarant C."/>
        </authorList>
    </citation>
    <scope>NUCLEOTIDE SEQUENCE [LARGE SCALE GENOMIC DNA]</scope>
    <source>
        <strain evidence="5 6">FH2-C-A2</strain>
    </source>
</reference>
<dbReference type="AlphaFoldDB" id="A0A2M9ZC91"/>
<name>A0A2M9ZC91_9LEPT</name>
<feature type="compositionally biased region" description="Basic and acidic residues" evidence="3">
    <location>
        <begin position="283"/>
        <end position="295"/>
    </location>
</feature>
<sequence>MARIHFRIPISDESVYATNLRMSGESFESTDSEMPGIVHYTLEKFRSFLPRTPFANAEVGVFKTKLDPKFELVKQSGRTFFIEDTSLTEEYRSEDKRFINYENEISSDLPSAISSYKDQNVKTELIYPIVISNGRNEDISVGYIWVKNEEEGMKKHQLGTLNSLSENIAKEIRKWSDGKTSSRFKIMDLSMGGVRLRIHDDLLTEPLARDKEFVFDLVIRENFPTTIRSTLKWWSKGADGFLELGLEIHKILGEGPEENRFISNVSRLKDELRDSNSSEENETEAKKEPPYKKSGESVYQNNRILCIDSDSQSMTQTSETLSKAGYEVVSASTVAKALGLCLTTFPSLIVVDTHFADVDGIKFLRALRKISPGSMFIVYSSREKKSERLVRYLSWIWAHLEKPDTDERLLESVKEAMDFHARRMSQFHLSTVSEEDLSGEIEWLLWKNYHRNSEQLSLGKNILDNVTHSTAQGLGLSSLLIQLDLAEYSMKMDGEECLIPMQVLDSILENKNVLRDWTEKLAKLRILFNLKISKEPISSGTISGKISETIQDLEEIAKIKNNRIVFTDRISGNTVLSNLDFFDFALRELLINAMKFSPQNSKINVLVHSKVHSLCVSVLNEIAQNEGGITGIPDKLSSQIFEPFSRLNNNYDERFFAVDFGLGIGLHLADHLAVQAGAKLEIKEVTDYSEEIGAKKVSAEISLPLFTVSTNREYNVSNVRTSEISR</sequence>
<feature type="region of interest" description="Disordered" evidence="3">
    <location>
        <begin position="272"/>
        <end position="295"/>
    </location>
</feature>
<dbReference type="SMART" id="SM00448">
    <property type="entry name" value="REC"/>
    <property type="match status" value="1"/>
</dbReference>
<dbReference type="Gene3D" id="3.40.50.2300">
    <property type="match status" value="1"/>
</dbReference>
<evidence type="ECO:0000256" key="3">
    <source>
        <dbReference type="SAM" id="MobiDB-lite"/>
    </source>
</evidence>
<dbReference type="InterPro" id="IPR036890">
    <property type="entry name" value="HATPase_C_sf"/>
</dbReference>
<evidence type="ECO:0000313" key="5">
    <source>
        <dbReference type="EMBL" id="PJZ65937.1"/>
    </source>
</evidence>
<dbReference type="PANTHER" id="PTHR43547:SF2">
    <property type="entry name" value="HYBRID SIGNAL TRANSDUCTION HISTIDINE KINASE C"/>
    <property type="match status" value="1"/>
</dbReference>
<evidence type="ECO:0000256" key="1">
    <source>
        <dbReference type="ARBA" id="ARBA00022553"/>
    </source>
</evidence>
<dbReference type="EMBL" id="NPDT01000003">
    <property type="protein sequence ID" value="PJZ65937.1"/>
    <property type="molecule type" value="Genomic_DNA"/>
</dbReference>
<dbReference type="SUPFAM" id="SSF52172">
    <property type="entry name" value="CheY-like"/>
    <property type="match status" value="1"/>
</dbReference>
<keyword evidence="1 2" id="KW-0597">Phosphoprotein</keyword>
<evidence type="ECO:0000256" key="2">
    <source>
        <dbReference type="PROSITE-ProRule" id="PRU00169"/>
    </source>
</evidence>
<dbReference type="InterPro" id="IPR011471">
    <property type="entry name" value="DUF1577"/>
</dbReference>
<gene>
    <name evidence="5" type="ORF">CH371_10425</name>
</gene>
<accession>A0A2M9ZC91</accession>
<dbReference type="Pfam" id="PF07614">
    <property type="entry name" value="DUF1577"/>
    <property type="match status" value="1"/>
</dbReference>
<evidence type="ECO:0000259" key="4">
    <source>
        <dbReference type="PROSITE" id="PS50110"/>
    </source>
</evidence>
<dbReference type="InterPro" id="IPR011006">
    <property type="entry name" value="CheY-like_superfamily"/>
</dbReference>
<comment type="caution">
    <text evidence="5">The sequence shown here is derived from an EMBL/GenBank/DDBJ whole genome shotgun (WGS) entry which is preliminary data.</text>
</comment>
<dbReference type="Pfam" id="PF00072">
    <property type="entry name" value="Response_reg"/>
    <property type="match status" value="1"/>
</dbReference>
<dbReference type="InterPro" id="IPR001789">
    <property type="entry name" value="Sig_transdc_resp-reg_receiver"/>
</dbReference>
<dbReference type="RefSeq" id="WP_100758829.1">
    <property type="nucleotide sequence ID" value="NZ_NPDT01000003.1"/>
</dbReference>
<feature type="domain" description="Response regulatory" evidence="4">
    <location>
        <begin position="303"/>
        <end position="417"/>
    </location>
</feature>
<protein>
    <recommendedName>
        <fullName evidence="4">Response regulatory domain-containing protein</fullName>
    </recommendedName>
</protein>
<dbReference type="Proteomes" id="UP000231912">
    <property type="component" value="Unassembled WGS sequence"/>
</dbReference>
<dbReference type="PANTHER" id="PTHR43547">
    <property type="entry name" value="TWO-COMPONENT HISTIDINE KINASE"/>
    <property type="match status" value="1"/>
</dbReference>
<dbReference type="GO" id="GO:0000155">
    <property type="term" value="F:phosphorelay sensor kinase activity"/>
    <property type="evidence" value="ECO:0007669"/>
    <property type="project" value="TreeGrafter"/>
</dbReference>
<dbReference type="Gene3D" id="3.30.565.10">
    <property type="entry name" value="Histidine kinase-like ATPase, C-terminal domain"/>
    <property type="match status" value="1"/>
</dbReference>
<dbReference type="PROSITE" id="PS50110">
    <property type="entry name" value="RESPONSE_REGULATORY"/>
    <property type="match status" value="1"/>
</dbReference>
<organism evidence="5 6">
    <name type="scientific">Leptospira wolffii</name>
    <dbReference type="NCBI Taxonomy" id="409998"/>
    <lineage>
        <taxon>Bacteria</taxon>
        <taxon>Pseudomonadati</taxon>
        <taxon>Spirochaetota</taxon>
        <taxon>Spirochaetia</taxon>
        <taxon>Leptospirales</taxon>
        <taxon>Leptospiraceae</taxon>
        <taxon>Leptospira</taxon>
    </lineage>
</organism>
<dbReference type="SUPFAM" id="SSF55874">
    <property type="entry name" value="ATPase domain of HSP90 chaperone/DNA topoisomerase II/histidine kinase"/>
    <property type="match status" value="1"/>
</dbReference>
<dbReference type="Pfam" id="PF02518">
    <property type="entry name" value="HATPase_c"/>
    <property type="match status" value="1"/>
</dbReference>
<evidence type="ECO:0000313" key="6">
    <source>
        <dbReference type="Proteomes" id="UP000231912"/>
    </source>
</evidence>